<dbReference type="GO" id="GO:0005524">
    <property type="term" value="F:ATP binding"/>
    <property type="evidence" value="ECO:0007669"/>
    <property type="project" value="UniProtKB-KW"/>
</dbReference>
<dbReference type="InterPro" id="IPR003593">
    <property type="entry name" value="AAA+_ATPase"/>
</dbReference>
<dbReference type="OrthoDB" id="24644at2157"/>
<dbReference type="InterPro" id="IPR017871">
    <property type="entry name" value="ABC_transporter-like_CS"/>
</dbReference>
<dbReference type="InterPro" id="IPR027417">
    <property type="entry name" value="P-loop_NTPase"/>
</dbReference>
<keyword evidence="8" id="KW-1185">Reference proteome</keyword>
<sequence>MSQKQIHSTIHVNALNSGYVNSHILFGVDFEAKEKEITVIVGPNGSGKSTLLKSIFGLCNVYSGEINYQGISIAGLSPHEVARKKIAYLPQVNNVFKNLTIKENLTMASYTLDAKQQSTRLPEIFEMFPILKKYEKSKADTLSGGERQMLAMAMALIRQPKVMLFDEPTASLSPKLADEVLSKIKQMRDDFGITIILVEQNVKRALKMGDYVYLLANGKGVFKGKSEELLSHPELGKLYLGIN</sequence>
<comment type="similarity">
    <text evidence="1">Belongs to the ABC transporter superfamily.</text>
</comment>
<dbReference type="KEGG" id="nue:C5F50_05635"/>
<evidence type="ECO:0000256" key="2">
    <source>
        <dbReference type="ARBA" id="ARBA00022448"/>
    </source>
</evidence>
<dbReference type="InterPro" id="IPR052156">
    <property type="entry name" value="BCAA_Transport_ATP-bd_LivF"/>
</dbReference>
<feature type="domain" description="ABC transporter" evidence="6">
    <location>
        <begin position="10"/>
        <end position="242"/>
    </location>
</feature>
<evidence type="ECO:0000313" key="7">
    <source>
        <dbReference type="EMBL" id="QLH06608.1"/>
    </source>
</evidence>
<dbReference type="PROSITE" id="PS50893">
    <property type="entry name" value="ABC_TRANSPORTER_2"/>
    <property type="match status" value="1"/>
</dbReference>
<dbReference type="Proteomes" id="UP000509478">
    <property type="component" value="Chromosome"/>
</dbReference>
<evidence type="ECO:0000256" key="5">
    <source>
        <dbReference type="ARBA" id="ARBA00022970"/>
    </source>
</evidence>
<evidence type="ECO:0000256" key="3">
    <source>
        <dbReference type="ARBA" id="ARBA00022741"/>
    </source>
</evidence>
<dbReference type="SUPFAM" id="SSF52540">
    <property type="entry name" value="P-loop containing nucleoside triphosphate hydrolases"/>
    <property type="match status" value="1"/>
</dbReference>
<evidence type="ECO:0000256" key="4">
    <source>
        <dbReference type="ARBA" id="ARBA00022840"/>
    </source>
</evidence>
<reference evidence="7 8" key="1">
    <citation type="submission" date="2018-02" db="EMBL/GenBank/DDBJ databases">
        <title>Complete genome of Nitrosopumilus ureaphilus PS0.</title>
        <authorList>
            <person name="Qin W."/>
            <person name="Zheng Y."/>
            <person name="Stahl D.A."/>
        </authorList>
    </citation>
    <scope>NUCLEOTIDE SEQUENCE [LARGE SCALE GENOMIC DNA]</scope>
    <source>
        <strain evidence="7 8">PS0</strain>
    </source>
</reference>
<dbReference type="PANTHER" id="PTHR43820">
    <property type="entry name" value="HIGH-AFFINITY BRANCHED-CHAIN AMINO ACID TRANSPORT ATP-BINDING PROTEIN LIVF"/>
    <property type="match status" value="1"/>
</dbReference>
<evidence type="ECO:0000313" key="8">
    <source>
        <dbReference type="Proteomes" id="UP000509478"/>
    </source>
</evidence>
<proteinExistence type="inferred from homology"/>
<dbReference type="EMBL" id="CP026995">
    <property type="protein sequence ID" value="QLH06608.1"/>
    <property type="molecule type" value="Genomic_DNA"/>
</dbReference>
<dbReference type="GO" id="GO:0015658">
    <property type="term" value="F:branched-chain amino acid transmembrane transporter activity"/>
    <property type="evidence" value="ECO:0007669"/>
    <property type="project" value="TreeGrafter"/>
</dbReference>
<keyword evidence="3" id="KW-0547">Nucleotide-binding</keyword>
<dbReference type="CDD" id="cd03224">
    <property type="entry name" value="ABC_TM1139_LivF_branched"/>
    <property type="match status" value="1"/>
</dbReference>
<keyword evidence="4 7" id="KW-0067">ATP-binding</keyword>
<name>A0A7D5M7X6_9ARCH</name>
<organism evidence="7 8">
    <name type="scientific">Nitrosopumilus ureiphilus</name>
    <dbReference type="NCBI Taxonomy" id="1470067"/>
    <lineage>
        <taxon>Archaea</taxon>
        <taxon>Nitrososphaerota</taxon>
        <taxon>Nitrososphaeria</taxon>
        <taxon>Nitrosopumilales</taxon>
        <taxon>Nitrosopumilaceae</taxon>
        <taxon>Nitrosopumilus</taxon>
    </lineage>
</organism>
<evidence type="ECO:0000259" key="6">
    <source>
        <dbReference type="PROSITE" id="PS50893"/>
    </source>
</evidence>
<dbReference type="PROSITE" id="PS00211">
    <property type="entry name" value="ABC_TRANSPORTER_1"/>
    <property type="match status" value="1"/>
</dbReference>
<dbReference type="RefSeq" id="WP_179372707.1">
    <property type="nucleotide sequence ID" value="NZ_CP026995.1"/>
</dbReference>
<evidence type="ECO:0000256" key="1">
    <source>
        <dbReference type="ARBA" id="ARBA00005417"/>
    </source>
</evidence>
<accession>A0A7D5M7X6</accession>
<dbReference type="GO" id="GO:0015807">
    <property type="term" value="P:L-amino acid transport"/>
    <property type="evidence" value="ECO:0007669"/>
    <property type="project" value="TreeGrafter"/>
</dbReference>
<dbReference type="Pfam" id="PF00005">
    <property type="entry name" value="ABC_tran"/>
    <property type="match status" value="1"/>
</dbReference>
<dbReference type="AlphaFoldDB" id="A0A7D5M7X6"/>
<dbReference type="PANTHER" id="PTHR43820:SF7">
    <property type="entry name" value="BRANCHED-CHAIN AMINO ACID TRANSPORT ATP-BINDING PROTEIN LIVF-RELATED"/>
    <property type="match status" value="1"/>
</dbReference>
<keyword evidence="5" id="KW-0029">Amino-acid transport</keyword>
<keyword evidence="2" id="KW-0813">Transport</keyword>
<gene>
    <name evidence="7" type="ORF">C5F50_05635</name>
</gene>
<dbReference type="InterPro" id="IPR003439">
    <property type="entry name" value="ABC_transporter-like_ATP-bd"/>
</dbReference>
<dbReference type="GO" id="GO:0016887">
    <property type="term" value="F:ATP hydrolysis activity"/>
    <property type="evidence" value="ECO:0007669"/>
    <property type="project" value="InterPro"/>
</dbReference>
<dbReference type="SMART" id="SM00382">
    <property type="entry name" value="AAA"/>
    <property type="match status" value="1"/>
</dbReference>
<protein>
    <submittedName>
        <fullName evidence="7">ABC transporter ATP-binding protein</fullName>
    </submittedName>
</protein>
<dbReference type="Gene3D" id="3.40.50.300">
    <property type="entry name" value="P-loop containing nucleotide triphosphate hydrolases"/>
    <property type="match status" value="1"/>
</dbReference>
<dbReference type="GeneID" id="56067548"/>